<dbReference type="AlphaFoldDB" id="A0A7C9VTL7"/>
<evidence type="ECO:0000256" key="2">
    <source>
        <dbReference type="ARBA" id="ARBA00023125"/>
    </source>
</evidence>
<reference evidence="5 6" key="1">
    <citation type="submission" date="2020-03" db="EMBL/GenBank/DDBJ databases">
        <title>Isolation and identification of active actinomycetes.</title>
        <authorList>
            <person name="Sun X."/>
        </authorList>
    </citation>
    <scope>NUCLEOTIDE SEQUENCE [LARGE SCALE GENOMIC DNA]</scope>
    <source>
        <strain evidence="5 6">NEAU-D13</strain>
    </source>
</reference>
<dbReference type="EMBL" id="JAAMPJ010000010">
    <property type="protein sequence ID" value="NGY63513.1"/>
    <property type="molecule type" value="Genomic_DNA"/>
</dbReference>
<proteinExistence type="predicted"/>
<sequence length="303" mass="33471">MRTRRTPVRADEPATYTWQPVPGELSVAVMTLGHDADINGAHEAHSHDFPGLAFFSGDGGIVRTGKQVRHVEAGDLFVIAPGDVMGQAHCDDLVGAQGWGVFFTADVLGPETPGAHLAWRTHPLLFPFVRGGATDALRLKVPPQDRSEWAARVEALRDELTHRREGYREAVSAHLVLLLVGVSRLAADVVGDLRENAEPMLAEVFDVIERRYPEPLSLREVAEAVRISPGHLTSTVRKRTGRTVQEWITERRMVQARRLLGVTELTISDIGRQVGFPDAGYFARTFGKVHGMSPTSWRRVNAR</sequence>
<dbReference type="SMART" id="SM00342">
    <property type="entry name" value="HTH_ARAC"/>
    <property type="match status" value="1"/>
</dbReference>
<dbReference type="Proteomes" id="UP000481360">
    <property type="component" value="Unassembled WGS sequence"/>
</dbReference>
<evidence type="ECO:0000256" key="1">
    <source>
        <dbReference type="ARBA" id="ARBA00023015"/>
    </source>
</evidence>
<dbReference type="PROSITE" id="PS01124">
    <property type="entry name" value="HTH_ARAC_FAMILY_2"/>
    <property type="match status" value="1"/>
</dbReference>
<accession>A0A7C9VTL7</accession>
<evidence type="ECO:0000313" key="6">
    <source>
        <dbReference type="Proteomes" id="UP000481360"/>
    </source>
</evidence>
<comment type="caution">
    <text evidence="5">The sequence shown here is derived from an EMBL/GenBank/DDBJ whole genome shotgun (WGS) entry which is preliminary data.</text>
</comment>
<dbReference type="InterPro" id="IPR037923">
    <property type="entry name" value="HTH-like"/>
</dbReference>
<dbReference type="GO" id="GO:0043565">
    <property type="term" value="F:sequence-specific DNA binding"/>
    <property type="evidence" value="ECO:0007669"/>
    <property type="project" value="InterPro"/>
</dbReference>
<dbReference type="InterPro" id="IPR009057">
    <property type="entry name" value="Homeodomain-like_sf"/>
</dbReference>
<dbReference type="PRINTS" id="PR00032">
    <property type="entry name" value="HTHARAC"/>
</dbReference>
<keyword evidence="3" id="KW-0804">Transcription</keyword>
<dbReference type="Pfam" id="PF12833">
    <property type="entry name" value="HTH_18"/>
    <property type="match status" value="1"/>
</dbReference>
<dbReference type="Gene3D" id="1.10.10.60">
    <property type="entry name" value="Homeodomain-like"/>
    <property type="match status" value="1"/>
</dbReference>
<dbReference type="RefSeq" id="WP_166051993.1">
    <property type="nucleotide sequence ID" value="NZ_JAAMPJ010000010.1"/>
</dbReference>
<name>A0A7C9VTL7_9PSEU</name>
<keyword evidence="6" id="KW-1185">Reference proteome</keyword>
<dbReference type="PANTHER" id="PTHR43280">
    <property type="entry name" value="ARAC-FAMILY TRANSCRIPTIONAL REGULATOR"/>
    <property type="match status" value="1"/>
</dbReference>
<dbReference type="SUPFAM" id="SSF46689">
    <property type="entry name" value="Homeodomain-like"/>
    <property type="match status" value="2"/>
</dbReference>
<evidence type="ECO:0000259" key="4">
    <source>
        <dbReference type="PROSITE" id="PS01124"/>
    </source>
</evidence>
<dbReference type="SUPFAM" id="SSF51215">
    <property type="entry name" value="Regulatory protein AraC"/>
    <property type="match status" value="1"/>
</dbReference>
<dbReference type="PROSITE" id="PS00041">
    <property type="entry name" value="HTH_ARAC_FAMILY_1"/>
    <property type="match status" value="1"/>
</dbReference>
<evidence type="ECO:0000313" key="5">
    <source>
        <dbReference type="EMBL" id="NGY63513.1"/>
    </source>
</evidence>
<dbReference type="GO" id="GO:0003700">
    <property type="term" value="F:DNA-binding transcription factor activity"/>
    <property type="evidence" value="ECO:0007669"/>
    <property type="project" value="InterPro"/>
</dbReference>
<keyword evidence="2" id="KW-0238">DNA-binding</keyword>
<dbReference type="PANTHER" id="PTHR43280:SF32">
    <property type="entry name" value="TRANSCRIPTIONAL REGULATORY PROTEIN"/>
    <property type="match status" value="1"/>
</dbReference>
<dbReference type="InterPro" id="IPR020449">
    <property type="entry name" value="Tscrpt_reg_AraC-type_HTH"/>
</dbReference>
<evidence type="ECO:0000256" key="3">
    <source>
        <dbReference type="ARBA" id="ARBA00023163"/>
    </source>
</evidence>
<keyword evidence="1" id="KW-0805">Transcription regulation</keyword>
<dbReference type="InterPro" id="IPR018062">
    <property type="entry name" value="HTH_AraC-typ_CS"/>
</dbReference>
<dbReference type="InterPro" id="IPR018060">
    <property type="entry name" value="HTH_AraC"/>
</dbReference>
<organism evidence="5 6">
    <name type="scientific">Lentzea alba</name>
    <dbReference type="NCBI Taxonomy" id="2714351"/>
    <lineage>
        <taxon>Bacteria</taxon>
        <taxon>Bacillati</taxon>
        <taxon>Actinomycetota</taxon>
        <taxon>Actinomycetes</taxon>
        <taxon>Pseudonocardiales</taxon>
        <taxon>Pseudonocardiaceae</taxon>
        <taxon>Lentzea</taxon>
    </lineage>
</organism>
<protein>
    <submittedName>
        <fullName evidence="5">Helix-turn-helix transcriptional regulator</fullName>
    </submittedName>
</protein>
<feature type="domain" description="HTH araC/xylS-type" evidence="4">
    <location>
        <begin position="202"/>
        <end position="300"/>
    </location>
</feature>
<gene>
    <name evidence="5" type="ORF">G7043_31805</name>
</gene>